<dbReference type="SUPFAM" id="SSF160387">
    <property type="entry name" value="NosL/MerB-like"/>
    <property type="match status" value="1"/>
</dbReference>
<reference evidence="2" key="1">
    <citation type="submission" date="2016-10" db="EMBL/GenBank/DDBJ databases">
        <authorList>
            <person name="Varghese N."/>
            <person name="Submissions S."/>
        </authorList>
    </citation>
    <scope>NUCLEOTIDE SEQUENCE [LARGE SCALE GENOMIC DNA]</scope>
    <source>
        <strain evidence="2">JCM 21621</strain>
    </source>
</reference>
<accession>A0A1H0KYP9</accession>
<dbReference type="Pfam" id="PF05573">
    <property type="entry name" value="NosL"/>
    <property type="match status" value="1"/>
</dbReference>
<dbReference type="PROSITE" id="PS51257">
    <property type="entry name" value="PROKAR_LIPOPROTEIN"/>
    <property type="match status" value="1"/>
</dbReference>
<organism evidence="1 2">
    <name type="scientific">Pseudomonas jinjuensis</name>
    <dbReference type="NCBI Taxonomy" id="198616"/>
    <lineage>
        <taxon>Bacteria</taxon>
        <taxon>Pseudomonadati</taxon>
        <taxon>Pseudomonadota</taxon>
        <taxon>Gammaproteobacteria</taxon>
        <taxon>Pseudomonadales</taxon>
        <taxon>Pseudomonadaceae</taxon>
        <taxon>Pseudomonas</taxon>
    </lineage>
</organism>
<dbReference type="InterPro" id="IPR008719">
    <property type="entry name" value="N2O_reductase_NosL"/>
</dbReference>
<dbReference type="EMBL" id="FNIJ01000013">
    <property type="protein sequence ID" value="SDO61068.1"/>
    <property type="molecule type" value="Genomic_DNA"/>
</dbReference>
<protein>
    <submittedName>
        <fullName evidence="1">Copper chaperone NosL</fullName>
    </submittedName>
</protein>
<dbReference type="AlphaFoldDB" id="A0A1H0KYP9"/>
<keyword evidence="2" id="KW-1185">Reference proteome</keyword>
<name>A0A1H0KYP9_9PSED</name>
<dbReference type="Proteomes" id="UP000242957">
    <property type="component" value="Unassembled WGS sequence"/>
</dbReference>
<dbReference type="Gene3D" id="3.30.70.2050">
    <property type="match status" value="1"/>
</dbReference>
<dbReference type="STRING" id="198616.SAMN05216193_113107"/>
<gene>
    <name evidence="1" type="ORF">SAMN05216193_113107</name>
</gene>
<sequence>MLLSRPLRLGLAAGLFGLLLGGCDDTGQEAANLAPVPFQSGDECHVCGMVIGDFAGPKGEAVAPGSVRKFCSTAELLGWWLQPENQHSGARLYVHDMARSDWNHPDDRHLIDATSAYYVVGVQRPGAMGATLASFAERADADRMANAEGGRVLRFSEIDQSVLQGVSGDHQHQH</sequence>
<dbReference type="RefSeq" id="WP_084311991.1">
    <property type="nucleotide sequence ID" value="NZ_FNIJ01000013.1"/>
</dbReference>
<dbReference type="OrthoDB" id="982633at2"/>
<dbReference type="PANTHER" id="PTHR41247:SF1">
    <property type="entry name" value="HTH-TYPE TRANSCRIPTIONAL REPRESSOR YCNK"/>
    <property type="match status" value="1"/>
</dbReference>
<proteinExistence type="predicted"/>
<dbReference type="Gene3D" id="3.30.70.2060">
    <property type="match status" value="1"/>
</dbReference>
<evidence type="ECO:0000313" key="1">
    <source>
        <dbReference type="EMBL" id="SDO61068.1"/>
    </source>
</evidence>
<dbReference type="PANTHER" id="PTHR41247">
    <property type="entry name" value="HTH-TYPE TRANSCRIPTIONAL REPRESSOR YCNK"/>
    <property type="match status" value="1"/>
</dbReference>
<evidence type="ECO:0000313" key="2">
    <source>
        <dbReference type="Proteomes" id="UP000242957"/>
    </source>
</evidence>